<evidence type="ECO:0000313" key="3">
    <source>
        <dbReference type="EMBL" id="EIM24032.1"/>
    </source>
</evidence>
<gene>
    <name evidence="3" type="ORF">WALSEDRAFT_42160</name>
</gene>
<proteinExistence type="inferred from homology"/>
<dbReference type="InParanoid" id="I4YJ90"/>
<dbReference type="OrthoDB" id="447314at2759"/>
<dbReference type="EMBL" id="JH668223">
    <property type="protein sequence ID" value="EIM24032.1"/>
    <property type="molecule type" value="Genomic_DNA"/>
</dbReference>
<reference evidence="3 4" key="1">
    <citation type="journal article" date="2012" name="Fungal Genet. Biol.">
        <title>The genome of the xerotolerant mold Wallemia sebi reveals adaptations to osmotic stress and suggests cryptic sexual reproduction.</title>
        <authorList>
            <person name="Padamsee M."/>
            <person name="Kumar T.K.A."/>
            <person name="Riley R."/>
            <person name="Binder M."/>
            <person name="Boyd A."/>
            <person name="Calvo A.M."/>
            <person name="Furukawa K."/>
            <person name="Hesse C."/>
            <person name="Hohmann S."/>
            <person name="James T.Y."/>
            <person name="LaButti K."/>
            <person name="Lapidus A."/>
            <person name="Lindquist E."/>
            <person name="Lucas S."/>
            <person name="Miller K."/>
            <person name="Shantappa S."/>
            <person name="Grigoriev I.V."/>
            <person name="Hibbett D.S."/>
            <person name="McLaughlin D.J."/>
            <person name="Spatafora J.W."/>
            <person name="Aime M.C."/>
        </authorList>
    </citation>
    <scope>NUCLEOTIDE SEQUENCE [LARGE SCALE GENOMIC DNA]</scope>
    <source>
        <strain evidence="4">ATCC MYA-4683 / CBS 633.66</strain>
    </source>
</reference>
<dbReference type="PANTHER" id="PTHR28023">
    <property type="entry name" value="UPF0357 PROTEIN YCL012C"/>
    <property type="match status" value="1"/>
</dbReference>
<dbReference type="KEGG" id="wse:WALSEDRAFT_42160"/>
<dbReference type="Proteomes" id="UP000005242">
    <property type="component" value="Unassembled WGS sequence"/>
</dbReference>
<name>I4YJ90_WALMC</name>
<comment type="similarity">
    <text evidence="1">Belongs to the UPF0357 family.</text>
</comment>
<dbReference type="GeneID" id="18472241"/>
<dbReference type="OMA" id="NIRDGDS"/>
<dbReference type="PANTHER" id="PTHR28023:SF1">
    <property type="entry name" value="UPF0357 PROTEIN YCL012C"/>
    <property type="match status" value="1"/>
</dbReference>
<dbReference type="FunCoup" id="I4YJ90">
    <property type="interactions" value="1"/>
</dbReference>
<organism evidence="3 4">
    <name type="scientific">Wallemia mellicola (strain ATCC MYA-4683 / CBS 633.66)</name>
    <name type="common">Wallemia sebi (CBS 633.66)</name>
    <dbReference type="NCBI Taxonomy" id="671144"/>
    <lineage>
        <taxon>Eukaryota</taxon>
        <taxon>Fungi</taxon>
        <taxon>Dikarya</taxon>
        <taxon>Basidiomycota</taxon>
        <taxon>Wallemiomycotina</taxon>
        <taxon>Wallemiomycetes</taxon>
        <taxon>Wallemiales</taxon>
        <taxon>Wallemiaceae</taxon>
        <taxon>Wallemia</taxon>
    </lineage>
</organism>
<keyword evidence="2" id="KW-0732">Signal</keyword>
<protein>
    <submittedName>
        <fullName evidence="3">Uncharacterized protein</fullName>
    </submittedName>
</protein>
<dbReference type="HOGENOM" id="CLU_128832_3_0_1"/>
<accession>I4YJ90</accession>
<dbReference type="eggNOG" id="ENOG502S73R">
    <property type="taxonomic scope" value="Eukaryota"/>
</dbReference>
<feature type="non-terminal residue" evidence="3">
    <location>
        <position position="88"/>
    </location>
</feature>
<evidence type="ECO:0000313" key="4">
    <source>
        <dbReference type="Proteomes" id="UP000005242"/>
    </source>
</evidence>
<sequence>MNKHEYIPLDFNSQLEAGISSNTFNLDENITEDEARQGLDARGVEEIDRMMRREGLTFDQARLKRHNKILADNGISSDGKPKDPKFVS</sequence>
<dbReference type="RefSeq" id="XP_006955865.1">
    <property type="nucleotide sequence ID" value="XM_006955803.1"/>
</dbReference>
<keyword evidence="4" id="KW-1185">Reference proteome</keyword>
<dbReference type="Pfam" id="PF09435">
    <property type="entry name" value="DUF2015"/>
    <property type="match status" value="1"/>
</dbReference>
<dbReference type="AlphaFoldDB" id="I4YJ90"/>
<evidence type="ECO:0000256" key="2">
    <source>
        <dbReference type="ARBA" id="ARBA00022729"/>
    </source>
</evidence>
<evidence type="ECO:0000256" key="1">
    <source>
        <dbReference type="ARBA" id="ARBA00008325"/>
    </source>
</evidence>
<dbReference type="InterPro" id="IPR018559">
    <property type="entry name" value="DUF2015"/>
</dbReference>